<dbReference type="OrthoDB" id="410267at2759"/>
<feature type="region of interest" description="Disordered" evidence="3">
    <location>
        <begin position="351"/>
        <end position="375"/>
    </location>
</feature>
<keyword evidence="2" id="KW-0539">Nucleus</keyword>
<keyword evidence="5" id="KW-1185">Reference proteome</keyword>
<protein>
    <recommendedName>
        <fullName evidence="6">Transcription factor domain-containing protein</fullName>
    </recommendedName>
</protein>
<organism evidence="4 5">
    <name type="scientific">Capronia epimyces CBS 606.96</name>
    <dbReference type="NCBI Taxonomy" id="1182542"/>
    <lineage>
        <taxon>Eukaryota</taxon>
        <taxon>Fungi</taxon>
        <taxon>Dikarya</taxon>
        <taxon>Ascomycota</taxon>
        <taxon>Pezizomycotina</taxon>
        <taxon>Eurotiomycetes</taxon>
        <taxon>Chaetothyriomycetidae</taxon>
        <taxon>Chaetothyriales</taxon>
        <taxon>Herpotrichiellaceae</taxon>
        <taxon>Capronia</taxon>
    </lineage>
</organism>
<comment type="caution">
    <text evidence="4">The sequence shown here is derived from an EMBL/GenBank/DDBJ whole genome shotgun (WGS) entry which is preliminary data.</text>
</comment>
<name>W9XUF9_9EURO</name>
<evidence type="ECO:0008006" key="6">
    <source>
        <dbReference type="Google" id="ProtNLM"/>
    </source>
</evidence>
<dbReference type="PANTHER" id="PTHR31001:SF90">
    <property type="entry name" value="CENTROMERE DNA-BINDING PROTEIN COMPLEX CBF3 SUBUNIT B"/>
    <property type="match status" value="1"/>
</dbReference>
<sequence>MAESLGLHKIDKAIVASPTDQQHHNDMQSEMVQKEVGKRVWCQMVVQDHFAIPFTDSYGIKPAQYLTELPMNADDDHLVALPDSVPSISTYTRVLATIARLMPELADGLGPLTNRKPVHEQYKHVLHMDQKMRQLVHNIPTFLLRKDQEQEGWLPWLGIARQSLAITAAEKIIMIHRPFIFRSFQSSVFAHTRRTCVSAALTILREHENIVQAGELSLWTHTAFCITAAVILCFEIKNTSSSPNDRSSPATIAGQVRIEGSDAQTLSSHYRDRIQAARNRLADRKHDILARRGILLIKAILPEIDDDHHHHDGVDFSSEQWSSPAHQTDNKNNKVNFKDIVSRFVTEYSSSSPGLELEGANPPPQQRHRNEDRNRDVPILVPEEQQPMEPFGSEDLAGMFTDDDFEAWFTEVFVSSTTPLDLNTSNI</sequence>
<dbReference type="RefSeq" id="XP_007733197.1">
    <property type="nucleotide sequence ID" value="XM_007735007.1"/>
</dbReference>
<feature type="compositionally biased region" description="Polar residues" evidence="3">
    <location>
        <begin position="317"/>
        <end position="327"/>
    </location>
</feature>
<evidence type="ECO:0000256" key="2">
    <source>
        <dbReference type="ARBA" id="ARBA00023242"/>
    </source>
</evidence>
<dbReference type="EMBL" id="AMGY01000004">
    <property type="protein sequence ID" value="EXJ84212.1"/>
    <property type="molecule type" value="Genomic_DNA"/>
</dbReference>
<evidence type="ECO:0000256" key="3">
    <source>
        <dbReference type="SAM" id="MobiDB-lite"/>
    </source>
</evidence>
<dbReference type="GO" id="GO:0005634">
    <property type="term" value="C:nucleus"/>
    <property type="evidence" value="ECO:0007669"/>
    <property type="project" value="UniProtKB-SubCell"/>
</dbReference>
<dbReference type="InterPro" id="IPR050613">
    <property type="entry name" value="Sec_Metabolite_Reg"/>
</dbReference>
<proteinExistence type="predicted"/>
<reference evidence="4 5" key="1">
    <citation type="submission" date="2013-03" db="EMBL/GenBank/DDBJ databases">
        <title>The Genome Sequence of Capronia epimyces CBS 606.96.</title>
        <authorList>
            <consortium name="The Broad Institute Genomics Platform"/>
            <person name="Cuomo C."/>
            <person name="de Hoog S."/>
            <person name="Gorbushina A."/>
            <person name="Walker B."/>
            <person name="Young S.K."/>
            <person name="Zeng Q."/>
            <person name="Gargeya S."/>
            <person name="Fitzgerald M."/>
            <person name="Haas B."/>
            <person name="Abouelleil A."/>
            <person name="Allen A.W."/>
            <person name="Alvarado L."/>
            <person name="Arachchi H.M."/>
            <person name="Berlin A.M."/>
            <person name="Chapman S.B."/>
            <person name="Gainer-Dewar J."/>
            <person name="Goldberg J."/>
            <person name="Griggs A."/>
            <person name="Gujja S."/>
            <person name="Hansen M."/>
            <person name="Howarth C."/>
            <person name="Imamovic A."/>
            <person name="Ireland A."/>
            <person name="Larimer J."/>
            <person name="McCowan C."/>
            <person name="Murphy C."/>
            <person name="Pearson M."/>
            <person name="Poon T.W."/>
            <person name="Priest M."/>
            <person name="Roberts A."/>
            <person name="Saif S."/>
            <person name="Shea T."/>
            <person name="Sisk P."/>
            <person name="Sykes S."/>
            <person name="Wortman J."/>
            <person name="Nusbaum C."/>
            <person name="Birren B."/>
        </authorList>
    </citation>
    <scope>NUCLEOTIDE SEQUENCE [LARGE SCALE GENOMIC DNA]</scope>
    <source>
        <strain evidence="4 5">CBS 606.96</strain>
    </source>
</reference>
<accession>W9XUF9</accession>
<comment type="subcellular location">
    <subcellularLocation>
        <location evidence="1">Nucleus</location>
    </subcellularLocation>
</comment>
<feature type="region of interest" description="Disordered" evidence="3">
    <location>
        <begin position="311"/>
        <end position="334"/>
    </location>
</feature>
<dbReference type="HOGENOM" id="CLU_642488_0_0_1"/>
<evidence type="ECO:0000313" key="5">
    <source>
        <dbReference type="Proteomes" id="UP000019478"/>
    </source>
</evidence>
<dbReference type="eggNOG" id="ENOG502S23M">
    <property type="taxonomic scope" value="Eukaryota"/>
</dbReference>
<dbReference type="STRING" id="1182542.W9XUF9"/>
<dbReference type="GeneID" id="19168997"/>
<dbReference type="PANTHER" id="PTHR31001">
    <property type="entry name" value="UNCHARACTERIZED TRANSCRIPTIONAL REGULATORY PROTEIN"/>
    <property type="match status" value="1"/>
</dbReference>
<dbReference type="CDD" id="cd12148">
    <property type="entry name" value="fungal_TF_MHR"/>
    <property type="match status" value="1"/>
</dbReference>
<dbReference type="AlphaFoldDB" id="W9XUF9"/>
<evidence type="ECO:0000313" key="4">
    <source>
        <dbReference type="EMBL" id="EXJ84212.1"/>
    </source>
</evidence>
<dbReference type="Proteomes" id="UP000019478">
    <property type="component" value="Unassembled WGS sequence"/>
</dbReference>
<gene>
    <name evidence="4" type="ORF">A1O3_04879</name>
</gene>
<evidence type="ECO:0000256" key="1">
    <source>
        <dbReference type="ARBA" id="ARBA00004123"/>
    </source>
</evidence>